<evidence type="ECO:0000313" key="3">
    <source>
        <dbReference type="Proteomes" id="UP000297641"/>
    </source>
</evidence>
<feature type="transmembrane region" description="Helical" evidence="1">
    <location>
        <begin position="275"/>
        <end position="293"/>
    </location>
</feature>
<keyword evidence="1" id="KW-1133">Transmembrane helix</keyword>
<evidence type="ECO:0000313" key="2">
    <source>
        <dbReference type="EMBL" id="TGL08322.1"/>
    </source>
</evidence>
<feature type="transmembrane region" description="Helical" evidence="1">
    <location>
        <begin position="7"/>
        <end position="24"/>
    </location>
</feature>
<dbReference type="RefSeq" id="WP_135770232.1">
    <property type="nucleotide sequence ID" value="NZ_RQFT01000003.1"/>
</dbReference>
<protein>
    <recommendedName>
        <fullName evidence="4">DUF2079 domain-containing protein</fullName>
    </recommendedName>
</protein>
<feature type="transmembrane region" description="Helical" evidence="1">
    <location>
        <begin position="107"/>
        <end position="125"/>
    </location>
</feature>
<feature type="transmembrane region" description="Helical" evidence="1">
    <location>
        <begin position="351"/>
        <end position="367"/>
    </location>
</feature>
<keyword evidence="1" id="KW-0812">Transmembrane</keyword>
<dbReference type="Proteomes" id="UP000297641">
    <property type="component" value="Unassembled WGS sequence"/>
</dbReference>
<gene>
    <name evidence="2" type="ORF">EHQ43_04560</name>
</gene>
<feature type="transmembrane region" description="Helical" evidence="1">
    <location>
        <begin position="74"/>
        <end position="100"/>
    </location>
</feature>
<comment type="caution">
    <text evidence="2">The sequence shown here is derived from an EMBL/GenBank/DDBJ whole genome shotgun (WGS) entry which is preliminary data.</text>
</comment>
<dbReference type="AlphaFoldDB" id="A0A7I0HWA8"/>
<dbReference type="EMBL" id="RQFT01000003">
    <property type="protein sequence ID" value="TGL08322.1"/>
    <property type="molecule type" value="Genomic_DNA"/>
</dbReference>
<keyword evidence="1" id="KW-0472">Membrane</keyword>
<feature type="transmembrane region" description="Helical" evidence="1">
    <location>
        <begin position="170"/>
        <end position="197"/>
    </location>
</feature>
<reference evidence="2 3" key="1">
    <citation type="journal article" date="2019" name="PLoS Negl. Trop. Dis.">
        <title>Revisiting the worldwide diversity of Leptospira species in the environment.</title>
        <authorList>
            <person name="Vincent A.T."/>
            <person name="Schiettekatte O."/>
            <person name="Bourhy P."/>
            <person name="Veyrier F.J."/>
            <person name="Picardeau M."/>
        </authorList>
    </citation>
    <scope>NUCLEOTIDE SEQUENCE [LARGE SCALE GENOMIC DNA]</scope>
    <source>
        <strain evidence="2 3">201800273</strain>
    </source>
</reference>
<proteinExistence type="predicted"/>
<accession>A0A7I0HWA8</accession>
<name>A0A7I0HWA8_9LEPT</name>
<sequence>MKQIRWFKPFFFLLVLFASFHLFYDVIYENHLGEGTDSDVLYPYLFAKDVWNGKVSGWNLPPSTTLFPDGMICILLYPLTGSVYSFHLVYGFFVFLLPFIFAKSLGLSNSLSTLTSLGFLILAGLDPNQLGQFYFPSFHGMTFILAAWALMEIERWNDENKEFPKQIRFLFLMTMIWISEYWFFVNLAPFLFLYGLVRLRWKIIIPIGSTLLGFFIAKLITKGFRTFGIGTIGTESFELIPKLKILLTLLFQNPIQSFDGILISSTKNPFINVWWERYLVFGFLFFILSIFHISKKNIGKEFLFFLSPFFTMVFLYGFQIEPNIRYLYILPFGTLYFLFRSIELFPWFRKIIPVLILVGLFIFYLSIHSDLITKIKTGESRRTNRLTCLEAFNPHIVGAATYWPIKYIYAFSNQKWTLVPFTKDGTYYPWVANTSWDGESNNLSFSSFVWGVTDSKENLEIWKGVELVKECEGWYFFQRNSDQRNTKPKN</sequence>
<evidence type="ECO:0000256" key="1">
    <source>
        <dbReference type="SAM" id="Phobius"/>
    </source>
</evidence>
<organism evidence="2 3">
    <name type="scientific">Leptospira bouyouniensis</name>
    <dbReference type="NCBI Taxonomy" id="2484911"/>
    <lineage>
        <taxon>Bacteria</taxon>
        <taxon>Pseudomonadati</taxon>
        <taxon>Spirochaetota</taxon>
        <taxon>Spirochaetia</taxon>
        <taxon>Leptospirales</taxon>
        <taxon>Leptospiraceae</taxon>
        <taxon>Leptospira</taxon>
    </lineage>
</organism>
<feature type="transmembrane region" description="Helical" evidence="1">
    <location>
        <begin position="203"/>
        <end position="224"/>
    </location>
</feature>
<evidence type="ECO:0008006" key="4">
    <source>
        <dbReference type="Google" id="ProtNLM"/>
    </source>
</evidence>
<feature type="transmembrane region" description="Helical" evidence="1">
    <location>
        <begin position="302"/>
        <end position="318"/>
    </location>
</feature>